<keyword evidence="1" id="KW-1133">Transmembrane helix</keyword>
<feature type="transmembrane region" description="Helical" evidence="1">
    <location>
        <begin position="52"/>
        <end position="74"/>
    </location>
</feature>
<dbReference type="GeneID" id="30926788"/>
<accession>A0A1R4A501</accession>
<dbReference type="RefSeq" id="WP_077075826.1">
    <property type="nucleotide sequence ID" value="NZ_LT719092.1"/>
</dbReference>
<evidence type="ECO:0000256" key="1">
    <source>
        <dbReference type="SAM" id="Phobius"/>
    </source>
</evidence>
<name>A0A1R4A501_9ARCH</name>
<dbReference type="Proteomes" id="UP000187822">
    <property type="component" value="Chromosome I"/>
</dbReference>
<keyword evidence="3" id="KW-1185">Reference proteome</keyword>
<evidence type="ECO:0000313" key="3">
    <source>
        <dbReference type="Proteomes" id="UP000187822"/>
    </source>
</evidence>
<gene>
    <name evidence="2" type="ORF">CPM_0146</name>
</gene>
<protein>
    <submittedName>
        <fullName evidence="2">Uncharacterized protein</fullName>
    </submittedName>
</protein>
<evidence type="ECO:0000313" key="2">
    <source>
        <dbReference type="EMBL" id="SJK84041.1"/>
    </source>
</evidence>
<sequence length="89" mass="10214">MKSEKKEIAWLKLIISIFAVFFTYFLAFLMIIVRVSVQDATTNSPASITGMWIELIGITFLWSFIAIAVCSYFIRIVVVLKTEEMEVNL</sequence>
<dbReference type="KEGG" id="cdiv:CPM_0146"/>
<organism evidence="2 3">
    <name type="scientific">Cuniculiplasma divulgatum</name>
    <dbReference type="NCBI Taxonomy" id="1673428"/>
    <lineage>
        <taxon>Archaea</taxon>
        <taxon>Methanobacteriati</taxon>
        <taxon>Thermoplasmatota</taxon>
        <taxon>Thermoplasmata</taxon>
        <taxon>Thermoplasmatales</taxon>
        <taxon>Cuniculiplasmataceae</taxon>
        <taxon>Cuniculiplasma</taxon>
    </lineage>
</organism>
<keyword evidence="1" id="KW-0812">Transmembrane</keyword>
<keyword evidence="1" id="KW-0472">Membrane</keyword>
<reference evidence="3" key="1">
    <citation type="submission" date="2016-06" db="EMBL/GenBank/DDBJ databases">
        <authorList>
            <person name="Toshchakov V.S."/>
        </authorList>
    </citation>
    <scope>NUCLEOTIDE SEQUENCE [LARGE SCALE GENOMIC DNA]</scope>
    <source>
        <strain>PM4 (JCM 30641</strain>
        <strain evidence="3">\VKM B-2940)</strain>
    </source>
</reference>
<proteinExistence type="predicted"/>
<dbReference type="STRING" id="1673428.CPM_0146"/>
<dbReference type="EMBL" id="LT719092">
    <property type="protein sequence ID" value="SJK84041.1"/>
    <property type="molecule type" value="Genomic_DNA"/>
</dbReference>
<dbReference type="AlphaFoldDB" id="A0A1R4A501"/>
<feature type="transmembrane region" description="Helical" evidence="1">
    <location>
        <begin position="9"/>
        <end position="32"/>
    </location>
</feature>